<evidence type="ECO:0000313" key="1">
    <source>
        <dbReference type="EMBL" id="SEC04080.1"/>
    </source>
</evidence>
<name>A0A1H4P9I9_9PSED</name>
<gene>
    <name evidence="1" type="ORF">SAMN05216178_3214</name>
</gene>
<evidence type="ECO:0000313" key="2">
    <source>
        <dbReference type="Proteomes" id="UP000198982"/>
    </source>
</evidence>
<reference evidence="2" key="1">
    <citation type="submission" date="2016-10" db="EMBL/GenBank/DDBJ databases">
        <authorList>
            <person name="Varghese N."/>
            <person name="Submissions S."/>
        </authorList>
    </citation>
    <scope>NUCLEOTIDE SEQUENCE [LARGE SCALE GENOMIC DNA]</scope>
    <source>
        <strain evidence="2">DSM 9751</strain>
    </source>
</reference>
<accession>A0A1H4P9I9</accession>
<protein>
    <submittedName>
        <fullName evidence="1">Uncharacterized protein</fullName>
    </submittedName>
</protein>
<keyword evidence="2" id="KW-1185">Reference proteome</keyword>
<dbReference type="AlphaFoldDB" id="A0A1H4P9I9"/>
<dbReference type="EMBL" id="FNTJ01000001">
    <property type="protein sequence ID" value="SEC04080.1"/>
    <property type="molecule type" value="Genomic_DNA"/>
</dbReference>
<proteinExistence type="predicted"/>
<dbReference type="Proteomes" id="UP000198982">
    <property type="component" value="Unassembled WGS sequence"/>
</dbReference>
<organism evidence="1 2">
    <name type="scientific">Pseudomonas saponiphila</name>
    <dbReference type="NCBI Taxonomy" id="556534"/>
    <lineage>
        <taxon>Bacteria</taxon>
        <taxon>Pseudomonadati</taxon>
        <taxon>Pseudomonadota</taxon>
        <taxon>Gammaproteobacteria</taxon>
        <taxon>Pseudomonadales</taxon>
        <taxon>Pseudomonadaceae</taxon>
        <taxon>Pseudomonas</taxon>
    </lineage>
</organism>
<sequence>MPDQLTELRADFIEALDEVSRLMASAYQQLGPVADDHVLAQAGREHGREIVLDYLAHNEAGIAFEHLLYMIDEPPLAISASCRAAVARIAVRLGMPLGR</sequence>
<dbReference type="RefSeq" id="WP_092315099.1">
    <property type="nucleotide sequence ID" value="NZ_FNTJ01000001.1"/>
</dbReference>